<gene>
    <name evidence="3" type="ORF">GLX27_000042</name>
</gene>
<reference evidence="3 4" key="1">
    <citation type="journal article" date="2020" name="Elife">
        <title>Loss of centromere function drives karyotype evolution in closely related Malassezia species.</title>
        <authorList>
            <person name="Sankaranarayanan S.R."/>
            <person name="Ianiri G."/>
            <person name="Coelho M.A."/>
            <person name="Reza M.H."/>
            <person name="Thimmappa B.C."/>
            <person name="Ganguly P."/>
            <person name="Vadnala R.N."/>
            <person name="Sun S."/>
            <person name="Siddharthan R."/>
            <person name="Tellgren-Roth C."/>
            <person name="Dawson T.L."/>
            <person name="Heitman J."/>
            <person name="Sanyal K."/>
        </authorList>
    </citation>
    <scope>NUCLEOTIDE SEQUENCE [LARGE SCALE GENOMIC DNA]</scope>
    <source>
        <strain evidence="3">CBS14141</strain>
    </source>
</reference>
<keyword evidence="4" id="KW-1185">Reference proteome</keyword>
<evidence type="ECO:0000256" key="1">
    <source>
        <dbReference type="ARBA" id="ARBA00047591"/>
    </source>
</evidence>
<dbReference type="EMBL" id="CP046234">
    <property type="protein sequence ID" value="WFD45422.1"/>
    <property type="molecule type" value="Genomic_DNA"/>
</dbReference>
<name>A0ABY8EKN8_MALFU</name>
<dbReference type="Proteomes" id="UP000818624">
    <property type="component" value="Chromosome 1"/>
</dbReference>
<evidence type="ECO:0000256" key="2">
    <source>
        <dbReference type="ARBA" id="ARBA00048461"/>
    </source>
</evidence>
<proteinExistence type="predicted"/>
<organism evidence="3 4">
    <name type="scientific">Malassezia furfur</name>
    <name type="common">Pityriasis versicolor infection agent</name>
    <name type="synonym">Pityrosporum furfur</name>
    <dbReference type="NCBI Taxonomy" id="55194"/>
    <lineage>
        <taxon>Eukaryota</taxon>
        <taxon>Fungi</taxon>
        <taxon>Dikarya</taxon>
        <taxon>Basidiomycota</taxon>
        <taxon>Ustilaginomycotina</taxon>
        <taxon>Malasseziomycetes</taxon>
        <taxon>Malasseziales</taxon>
        <taxon>Malasseziaceae</taxon>
        <taxon>Malassezia</taxon>
    </lineage>
</organism>
<sequence length="378" mass="41055">MPNLGDLDASTFATQDNGLFVSNYGDSSQVPWFDNGNFPFTDTVSVDGSSDGWTSIPTSFEGFQMKTDLVISDGDTRIVQPYFITSDFDASKVKRAILALPGQPRDSWKYANLFNNALNWVYNQSLYDIQEGEVIIVAPIVLNTNDQAAGATSDDGADWAVYGGSNWEFGGSTQAPAADSSVSFYTALDKMIDMLLDKSVYPNLGKVVVGGHSMGGQAAQRYALFRHGQDNDDDVLYWIGNPGSFTWLTADRPAGGDCDGNTNKFPYGLDESSNFPKYVRSMLNDGETTGDMVNRFRSRQICYAFGLLDNGAGDTHCESYAQGANHLQRGANFVEMLSKQDGGFPSTQAVSYVAGVSHQDYPMIAATESLDFIFGNGI</sequence>
<dbReference type="Gene3D" id="3.40.50.1820">
    <property type="entry name" value="alpha/beta hydrolase"/>
    <property type="match status" value="1"/>
</dbReference>
<evidence type="ECO:0000313" key="4">
    <source>
        <dbReference type="Proteomes" id="UP000818624"/>
    </source>
</evidence>
<dbReference type="InterPro" id="IPR029058">
    <property type="entry name" value="AB_hydrolase_fold"/>
</dbReference>
<evidence type="ECO:0000313" key="3">
    <source>
        <dbReference type="EMBL" id="WFD45422.1"/>
    </source>
</evidence>
<protein>
    <submittedName>
        <fullName evidence="3">Uncharacterized protein</fullName>
    </submittedName>
</protein>
<comment type="catalytic activity">
    <reaction evidence="1">
        <text>a diacylglycerol + H2O = a monoacylglycerol + a fatty acid + H(+)</text>
        <dbReference type="Rhea" id="RHEA:32731"/>
        <dbReference type="ChEBI" id="CHEBI:15377"/>
        <dbReference type="ChEBI" id="CHEBI:15378"/>
        <dbReference type="ChEBI" id="CHEBI:17408"/>
        <dbReference type="ChEBI" id="CHEBI:18035"/>
        <dbReference type="ChEBI" id="CHEBI:28868"/>
    </reaction>
</comment>
<dbReference type="PANTHER" id="PTHR35560:SF3">
    <property type="entry name" value="PEPTIDASE S9 PROLYL OLIGOPEPTIDASE CATALYTIC DOMAIN-CONTAINING PROTEIN"/>
    <property type="match status" value="1"/>
</dbReference>
<comment type="catalytic activity">
    <reaction evidence="2">
        <text>a monoacylglycerol + H2O = glycerol + a fatty acid + H(+)</text>
        <dbReference type="Rhea" id="RHEA:15245"/>
        <dbReference type="ChEBI" id="CHEBI:15377"/>
        <dbReference type="ChEBI" id="CHEBI:15378"/>
        <dbReference type="ChEBI" id="CHEBI:17408"/>
        <dbReference type="ChEBI" id="CHEBI:17754"/>
        <dbReference type="ChEBI" id="CHEBI:28868"/>
    </reaction>
</comment>
<accession>A0ABY8EKN8</accession>
<dbReference type="PANTHER" id="PTHR35560">
    <property type="entry name" value="BLL0132 PROTEIN"/>
    <property type="match status" value="1"/>
</dbReference>
<dbReference type="SUPFAM" id="SSF53474">
    <property type="entry name" value="alpha/beta-Hydrolases"/>
    <property type="match status" value="1"/>
</dbReference>